<dbReference type="InterPro" id="IPR010982">
    <property type="entry name" value="Lambda_DNA-bd_dom_sf"/>
</dbReference>
<protein>
    <recommendedName>
        <fullName evidence="3">HTH cro/C1-type domain-containing protein</fullName>
    </recommendedName>
</protein>
<dbReference type="EMBL" id="JAJEQE010000012">
    <property type="protein sequence ID" value="MCC2148723.1"/>
    <property type="molecule type" value="Genomic_DNA"/>
</dbReference>
<dbReference type="Proteomes" id="UP001299235">
    <property type="component" value="Unassembled WGS sequence"/>
</dbReference>
<evidence type="ECO:0000313" key="2">
    <source>
        <dbReference type="Proteomes" id="UP001299235"/>
    </source>
</evidence>
<keyword evidence="2" id="KW-1185">Reference proteome</keyword>
<dbReference type="RefSeq" id="WP_173897169.1">
    <property type="nucleotide sequence ID" value="NZ_JAJEQE010000012.1"/>
</dbReference>
<evidence type="ECO:0008006" key="3">
    <source>
        <dbReference type="Google" id="ProtNLM"/>
    </source>
</evidence>
<reference evidence="1 2" key="1">
    <citation type="submission" date="2021-10" db="EMBL/GenBank/DDBJ databases">
        <title>Anaerobic single-cell dispensing facilitates the cultivation of human gut bacteria.</title>
        <authorList>
            <person name="Afrizal A."/>
        </authorList>
    </citation>
    <scope>NUCLEOTIDE SEQUENCE [LARGE SCALE GENOMIC DNA]</scope>
    <source>
        <strain evidence="1 2">CLA-AA-H246</strain>
    </source>
</reference>
<proteinExistence type="predicted"/>
<dbReference type="SUPFAM" id="SSF47413">
    <property type="entry name" value="lambda repressor-like DNA-binding domains"/>
    <property type="match status" value="1"/>
</dbReference>
<comment type="caution">
    <text evidence="1">The sequence shown here is derived from an EMBL/GenBank/DDBJ whole genome shotgun (WGS) entry which is preliminary data.</text>
</comment>
<evidence type="ECO:0000313" key="1">
    <source>
        <dbReference type="EMBL" id="MCC2148723.1"/>
    </source>
</evidence>
<name>A0ABS8EUV6_9FIRM</name>
<gene>
    <name evidence="1" type="ORF">LKD42_05555</name>
</gene>
<sequence>MTDTEKLRNIIKEKGLKLKYVANYLGLSEYGFALKIGNKKEFKAGEITMLCELLGITKLSDKEAIFFKK</sequence>
<organism evidence="1 2">
    <name type="scientific">Hominisplanchenecus faecis</name>
    <dbReference type="NCBI Taxonomy" id="2885351"/>
    <lineage>
        <taxon>Bacteria</taxon>
        <taxon>Bacillati</taxon>
        <taxon>Bacillota</taxon>
        <taxon>Clostridia</taxon>
        <taxon>Lachnospirales</taxon>
        <taxon>Lachnospiraceae</taxon>
        <taxon>Hominisplanchenecus</taxon>
    </lineage>
</organism>
<accession>A0ABS8EUV6</accession>